<dbReference type="EMBL" id="MKGN01000019">
    <property type="protein sequence ID" value="PHN16191.1"/>
    <property type="molecule type" value="Genomic_DNA"/>
</dbReference>
<evidence type="ECO:0000256" key="6">
    <source>
        <dbReference type="RuleBase" id="RU000661"/>
    </source>
</evidence>
<evidence type="ECO:0000256" key="2">
    <source>
        <dbReference type="ARBA" id="ARBA00022980"/>
    </source>
</evidence>
<evidence type="ECO:0000313" key="8">
    <source>
        <dbReference type="Proteomes" id="UP000222818"/>
    </source>
</evidence>
<evidence type="ECO:0000313" key="7">
    <source>
        <dbReference type="EMBL" id="PHN16191.1"/>
    </source>
</evidence>
<keyword evidence="2 5" id="KW-0689">Ribosomal protein</keyword>
<dbReference type="PANTHER" id="PTHR14413">
    <property type="entry name" value="RIBOSOMAL PROTEIN L17"/>
    <property type="match status" value="1"/>
</dbReference>
<dbReference type="InterPro" id="IPR000456">
    <property type="entry name" value="Ribosomal_bL17"/>
</dbReference>
<proteinExistence type="inferred from homology"/>
<comment type="similarity">
    <text evidence="1 5">Belongs to the bacterial ribosomal protein bL17 family.</text>
</comment>
<accession>A0A2G0V6V3</accession>
<dbReference type="Proteomes" id="UP000222818">
    <property type="component" value="Unassembled WGS sequence"/>
</dbReference>
<dbReference type="NCBIfam" id="TIGR00059">
    <property type="entry name" value="L17"/>
    <property type="match status" value="1"/>
</dbReference>
<evidence type="ECO:0000256" key="5">
    <source>
        <dbReference type="RuleBase" id="RU000660"/>
    </source>
</evidence>
<gene>
    <name evidence="7" type="primary">rplQ</name>
    <name evidence="7" type="ORF">TPPER_00184</name>
</gene>
<sequence>MKHSLSLKKLNRKTSHRLSLFKNLTHSLITRERIYICFVKAKSLRKVIEPIITHSKKKTVANIRTVMEQLNNESCVRKVFNILGPRYLQTKGGYIHIIKSHIRKGDKAVVSMVELI</sequence>
<reference evidence="7 8" key="1">
    <citation type="journal article" date="2017" name="ISME J.">
        <title>Tremblaya phenacola PPER: an evolutionary beta-gammaproteobacterium collage.</title>
        <authorList>
            <person name="Gil R."/>
            <person name="Vargas-Chavez C."/>
            <person name="Lopez-Madrigal S."/>
            <person name="Santos-Garcia D."/>
            <person name="Latorre A."/>
            <person name="Moya A."/>
        </authorList>
    </citation>
    <scope>NUCLEOTIDE SEQUENCE [LARGE SCALE GENOMIC DNA]</scope>
    <source>
        <strain evidence="7 8">PPER</strain>
    </source>
</reference>
<keyword evidence="3 5" id="KW-0687">Ribonucleoprotein</keyword>
<evidence type="ECO:0000256" key="1">
    <source>
        <dbReference type="ARBA" id="ARBA00008777"/>
    </source>
</evidence>
<dbReference type="Pfam" id="PF01196">
    <property type="entry name" value="Ribosomal_L17"/>
    <property type="match status" value="1"/>
</dbReference>
<name>A0A2G0V6V3_9PROT</name>
<organism evidence="7 8">
    <name type="scientific">Candidatus Tremblayella phenacoccinincola</name>
    <dbReference type="NCBI Taxonomy" id="1010676"/>
    <lineage>
        <taxon>Bacteria</taxon>
        <taxon>Pseudomonadati</taxon>
        <taxon>Pseudomonadota</taxon>
        <taxon>Betaproteobacteria</taxon>
        <taxon>Candidatus Tremblayella</taxon>
    </lineage>
</organism>
<dbReference type="InterPro" id="IPR036373">
    <property type="entry name" value="Ribosomal_bL17_sf"/>
</dbReference>
<protein>
    <recommendedName>
        <fullName evidence="4 6">50S ribosomal protein L17</fullName>
    </recommendedName>
</protein>
<dbReference type="GO" id="GO:0022625">
    <property type="term" value="C:cytosolic large ribosomal subunit"/>
    <property type="evidence" value="ECO:0007669"/>
    <property type="project" value="TreeGrafter"/>
</dbReference>
<dbReference type="Gene3D" id="3.90.1030.10">
    <property type="entry name" value="Ribosomal protein L17"/>
    <property type="match status" value="1"/>
</dbReference>
<dbReference type="GO" id="GO:0006412">
    <property type="term" value="P:translation"/>
    <property type="evidence" value="ECO:0007669"/>
    <property type="project" value="InterPro"/>
</dbReference>
<dbReference type="AlphaFoldDB" id="A0A2G0V6V3"/>
<keyword evidence="8" id="KW-1185">Reference proteome</keyword>
<evidence type="ECO:0000256" key="4">
    <source>
        <dbReference type="ARBA" id="ARBA00035494"/>
    </source>
</evidence>
<evidence type="ECO:0000256" key="3">
    <source>
        <dbReference type="ARBA" id="ARBA00023274"/>
    </source>
</evidence>
<comment type="caution">
    <text evidence="7">The sequence shown here is derived from an EMBL/GenBank/DDBJ whole genome shotgun (WGS) entry which is preliminary data.</text>
</comment>
<dbReference type="PANTHER" id="PTHR14413:SF16">
    <property type="entry name" value="LARGE RIBOSOMAL SUBUNIT PROTEIN BL17M"/>
    <property type="match status" value="1"/>
</dbReference>
<dbReference type="OrthoDB" id="9809073at2"/>
<dbReference type="GO" id="GO:0003735">
    <property type="term" value="F:structural constituent of ribosome"/>
    <property type="evidence" value="ECO:0007669"/>
    <property type="project" value="InterPro"/>
</dbReference>
<dbReference type="SUPFAM" id="SSF64263">
    <property type="entry name" value="Prokaryotic ribosomal protein L17"/>
    <property type="match status" value="1"/>
</dbReference>
<dbReference type="RefSeq" id="WP_099336901.1">
    <property type="nucleotide sequence ID" value="NZ_MKGN01000019.1"/>
</dbReference>